<keyword evidence="2" id="KW-0472">Membrane</keyword>
<keyword evidence="2" id="KW-0812">Transmembrane</keyword>
<feature type="compositionally biased region" description="Basic and acidic residues" evidence="1">
    <location>
        <begin position="203"/>
        <end position="220"/>
    </location>
</feature>
<dbReference type="Proteomes" id="UP001597286">
    <property type="component" value="Unassembled WGS sequence"/>
</dbReference>
<feature type="compositionally biased region" description="Basic and acidic residues" evidence="1">
    <location>
        <begin position="348"/>
        <end position="362"/>
    </location>
</feature>
<feature type="transmembrane region" description="Helical" evidence="2">
    <location>
        <begin position="120"/>
        <end position="140"/>
    </location>
</feature>
<feature type="transmembrane region" description="Helical" evidence="2">
    <location>
        <begin position="52"/>
        <end position="71"/>
    </location>
</feature>
<accession>A0ABW4NZZ6</accession>
<evidence type="ECO:0000313" key="5">
    <source>
        <dbReference type="Proteomes" id="UP001597286"/>
    </source>
</evidence>
<evidence type="ECO:0000256" key="1">
    <source>
        <dbReference type="SAM" id="MobiDB-lite"/>
    </source>
</evidence>
<feature type="domain" description="DUF6542" evidence="3">
    <location>
        <begin position="24"/>
        <end position="142"/>
    </location>
</feature>
<comment type="caution">
    <text evidence="4">The sequence shown here is derived from an EMBL/GenBank/DDBJ whole genome shotgun (WGS) entry which is preliminary data.</text>
</comment>
<gene>
    <name evidence="4" type="ORF">ACFSJG_04245</name>
</gene>
<reference evidence="5" key="1">
    <citation type="journal article" date="2019" name="Int. J. Syst. Evol. Microbiol.">
        <title>The Global Catalogue of Microorganisms (GCM) 10K type strain sequencing project: providing services to taxonomists for standard genome sequencing and annotation.</title>
        <authorList>
            <consortium name="The Broad Institute Genomics Platform"/>
            <consortium name="The Broad Institute Genome Sequencing Center for Infectious Disease"/>
            <person name="Wu L."/>
            <person name="Ma J."/>
        </authorList>
    </citation>
    <scope>NUCLEOTIDE SEQUENCE [LARGE SCALE GENOMIC DNA]</scope>
    <source>
        <strain evidence="5">DT72</strain>
    </source>
</reference>
<feature type="region of interest" description="Disordered" evidence="1">
    <location>
        <begin position="149"/>
        <end position="362"/>
    </location>
</feature>
<feature type="transmembrane region" description="Helical" evidence="2">
    <location>
        <begin position="83"/>
        <end position="100"/>
    </location>
</feature>
<evidence type="ECO:0000256" key="2">
    <source>
        <dbReference type="SAM" id="Phobius"/>
    </source>
</evidence>
<proteinExistence type="predicted"/>
<protein>
    <submittedName>
        <fullName evidence="4">DUF6542 domain-containing protein</fullName>
    </submittedName>
</protein>
<evidence type="ECO:0000259" key="3">
    <source>
        <dbReference type="Pfam" id="PF20177"/>
    </source>
</evidence>
<dbReference type="InterPro" id="IPR046672">
    <property type="entry name" value="DUF6542"/>
</dbReference>
<dbReference type="Pfam" id="PF20177">
    <property type="entry name" value="DUF6542"/>
    <property type="match status" value="1"/>
</dbReference>
<keyword evidence="2" id="KW-1133">Transmembrane helix</keyword>
<feature type="compositionally biased region" description="Basic and acidic residues" evidence="1">
    <location>
        <begin position="165"/>
        <end position="194"/>
    </location>
</feature>
<evidence type="ECO:0000313" key="4">
    <source>
        <dbReference type="EMBL" id="MFD1811413.1"/>
    </source>
</evidence>
<feature type="compositionally biased region" description="Basic and acidic residues" evidence="1">
    <location>
        <begin position="281"/>
        <end position="303"/>
    </location>
</feature>
<feature type="transmembrane region" description="Helical" evidence="2">
    <location>
        <begin position="25"/>
        <end position="46"/>
    </location>
</feature>
<keyword evidence="5" id="KW-1185">Reference proteome</keyword>
<name>A0ABW4NZZ6_9NOCA</name>
<dbReference type="EMBL" id="JBHUFB010000007">
    <property type="protein sequence ID" value="MFD1811413.1"/>
    <property type="molecule type" value="Genomic_DNA"/>
</dbReference>
<organism evidence="4 5">
    <name type="scientific">Rhodococcus gannanensis</name>
    <dbReference type="NCBI Taxonomy" id="1960308"/>
    <lineage>
        <taxon>Bacteria</taxon>
        <taxon>Bacillati</taxon>
        <taxon>Actinomycetota</taxon>
        <taxon>Actinomycetes</taxon>
        <taxon>Mycobacteriales</taxon>
        <taxon>Nocardiaceae</taxon>
        <taxon>Rhodococcus</taxon>
    </lineage>
</organism>
<dbReference type="RefSeq" id="WP_378483962.1">
    <property type="nucleotide sequence ID" value="NZ_JBHUFB010000007.1"/>
</dbReference>
<sequence length="362" mass="39397">MSGTQRARSGVPLARRSALPTIPGVPAWGAVAIAAVAMLLGFLIDAVRGTELTSAFSVFYFLGCLAAVLAVRNRGLFTAMVQPPLLLVVAVPLAYQFFSPGGAGLKDLAFNVAIPLVNRFPLMALTTATVVVIGAARMYIRRQAGAVARQARKSGSSRRPGASQSRRDDAAQSRRDDAAQSRRDDAAQSRRDDVTATGTPLAETDRPDTRVAEQQARRADVPPGRPAHAPGSFPTGRYPSRARYSGPPEEETATFDRPQQSGRSPRPDVDMRPARPQPQEPPRREPPRHEPPSRELPRYESMQDRSAPGSAPHRARPNLGTPDGMGTGRPQGRHRDPETPLHPIPQVRYRDRGEQDPPSRYR</sequence>